<dbReference type="GeneID" id="116221425"/>
<evidence type="ECO:0000313" key="3">
    <source>
        <dbReference type="RefSeq" id="XP_031427359.1"/>
    </source>
</evidence>
<evidence type="ECO:0000313" key="2">
    <source>
        <dbReference type="Proteomes" id="UP000515152"/>
    </source>
</evidence>
<keyword evidence="2" id="KW-1185">Reference proteome</keyword>
<feature type="compositionally biased region" description="Polar residues" evidence="1">
    <location>
        <begin position="188"/>
        <end position="197"/>
    </location>
</feature>
<dbReference type="AlphaFoldDB" id="A0A6P8FMB6"/>
<dbReference type="RefSeq" id="XP_031427359.1">
    <property type="nucleotide sequence ID" value="XM_031571499.2"/>
</dbReference>
<evidence type="ECO:0000256" key="1">
    <source>
        <dbReference type="SAM" id="MobiDB-lite"/>
    </source>
</evidence>
<name>A0A6P8FMB6_CLUHA</name>
<dbReference type="Proteomes" id="UP000515152">
    <property type="component" value="Chromosome 8"/>
</dbReference>
<gene>
    <name evidence="3" type="primary">si:dkeyp-69c1.9</name>
</gene>
<sequence length="214" mass="24954">MTWYQNAQDSTICYGERPAVAGLLLYPGKKEKMETTNERAFRPRPEAERQQRTEKKTMLPSSIQLEGEHSFMTTHREDFRVEDFQPYSPLRQKTPTWEKRNMTNERALVTLYQRNFPPPLRTHRKSTPAVPLPDNLGFNPSLRCEFLTVQKETYPCWAITGDTRPQQEYTRRRDTPSSGGNKVLSPMPKTTENIPQTGSVTTYMDMKIKKKDHL</sequence>
<feature type="region of interest" description="Disordered" evidence="1">
    <location>
        <begin position="31"/>
        <end position="59"/>
    </location>
</feature>
<protein>
    <submittedName>
        <fullName evidence="3">Uncharacterized protein si:dkeyp-69c1.9 isoform X3</fullName>
    </submittedName>
</protein>
<feature type="region of interest" description="Disordered" evidence="1">
    <location>
        <begin position="165"/>
        <end position="197"/>
    </location>
</feature>
<reference evidence="3" key="1">
    <citation type="submission" date="2025-08" db="UniProtKB">
        <authorList>
            <consortium name="RefSeq"/>
        </authorList>
    </citation>
    <scope>IDENTIFICATION</scope>
</reference>
<organism evidence="2 3">
    <name type="scientific">Clupea harengus</name>
    <name type="common">Atlantic herring</name>
    <dbReference type="NCBI Taxonomy" id="7950"/>
    <lineage>
        <taxon>Eukaryota</taxon>
        <taxon>Metazoa</taxon>
        <taxon>Chordata</taxon>
        <taxon>Craniata</taxon>
        <taxon>Vertebrata</taxon>
        <taxon>Euteleostomi</taxon>
        <taxon>Actinopterygii</taxon>
        <taxon>Neopterygii</taxon>
        <taxon>Teleostei</taxon>
        <taxon>Clupei</taxon>
        <taxon>Clupeiformes</taxon>
        <taxon>Clupeoidei</taxon>
        <taxon>Clupeidae</taxon>
        <taxon>Clupea</taxon>
    </lineage>
</organism>
<dbReference type="KEGG" id="char:116221425"/>
<feature type="compositionally biased region" description="Basic and acidic residues" evidence="1">
    <location>
        <begin position="31"/>
        <end position="57"/>
    </location>
</feature>
<proteinExistence type="predicted"/>
<accession>A0A6P8FMB6</accession>